<sequence length="458" mass="51929">MKNEFNGFYGLQEQEVKHLWENAHFVFDANVLLNLYRYQESTTKQLIDVIERFKDRVWVPYHVALEYQRNRLKVIASQHSKFSEVKKVVNSCTSTMQGELNKLQLSKRHSTITPDAFISDINAAGEKFLKELDTLEKEHFSVVGDDQIRIRLDTLLDGKVGPRPSSQEAIKSLEKEAETRFKNKVPPGYMDDKKDQSGEPIFSYADLSYQRKYSDYIVWAQVVEYAKESQLSDLIFITDDNKEDWWLKVKQNGEKTISPRPELKGEISQKSGVKRFHMYSSEGFLKQANEQLNAGVSEETIEEVRDVSTLASKISFPAVMSFFSKSITRLLVLNWLKTQYDGEVKSSIETIGVDYITRLDEISVAINLVEVQSPDGVIGLVSKSIVKAHHFAKKSGMDKVRLILQVPQVEVASEITAILTRELSDLPLTECTIGTISGGGDIASMKVFEELVTFSVGS</sequence>
<name>A0ABX6V8J4_9GAMM</name>
<dbReference type="Pfam" id="PF18476">
    <property type="entry name" value="PIN_8"/>
    <property type="match status" value="1"/>
</dbReference>
<dbReference type="Proteomes" id="UP000316416">
    <property type="component" value="Chromosome"/>
</dbReference>
<dbReference type="EMBL" id="CP045503">
    <property type="protein sequence ID" value="QPG58977.1"/>
    <property type="molecule type" value="Genomic_DNA"/>
</dbReference>
<gene>
    <name evidence="2" type="ORF">FM038_017300</name>
</gene>
<protein>
    <submittedName>
        <fullName evidence="2">DUF4935 domain-containing protein</fullName>
    </submittedName>
</protein>
<evidence type="ECO:0000313" key="3">
    <source>
        <dbReference type="Proteomes" id="UP000316416"/>
    </source>
</evidence>
<dbReference type="RefSeq" id="WP_142874595.1">
    <property type="nucleotide sequence ID" value="NZ_CP045503.2"/>
</dbReference>
<feature type="domain" description="PIN like" evidence="1">
    <location>
        <begin position="25"/>
        <end position="263"/>
    </location>
</feature>
<evidence type="ECO:0000259" key="1">
    <source>
        <dbReference type="Pfam" id="PF18476"/>
    </source>
</evidence>
<accession>A0ABX6V8J4</accession>
<organism evidence="2 3">
    <name type="scientific">Shewanella eurypsychrophilus</name>
    <dbReference type="NCBI Taxonomy" id="2593656"/>
    <lineage>
        <taxon>Bacteria</taxon>
        <taxon>Pseudomonadati</taxon>
        <taxon>Pseudomonadota</taxon>
        <taxon>Gammaproteobacteria</taxon>
        <taxon>Alteromonadales</taxon>
        <taxon>Shewanellaceae</taxon>
        <taxon>Shewanella</taxon>
    </lineage>
</organism>
<proteinExistence type="predicted"/>
<reference evidence="2" key="1">
    <citation type="submission" date="2021-07" db="EMBL/GenBank/DDBJ databases">
        <title>Shewanella sp. YLB-07 whole genome sequence.</title>
        <authorList>
            <person name="Yu L."/>
        </authorList>
    </citation>
    <scope>NUCLEOTIDE SEQUENCE</scope>
    <source>
        <strain evidence="2">YLB-08</strain>
    </source>
</reference>
<dbReference type="InterPro" id="IPR041578">
    <property type="entry name" value="PIN_8"/>
</dbReference>
<keyword evidence="3" id="KW-1185">Reference proteome</keyword>
<evidence type="ECO:0000313" key="2">
    <source>
        <dbReference type="EMBL" id="QPG58977.1"/>
    </source>
</evidence>